<dbReference type="Gene3D" id="2.40.10.220">
    <property type="entry name" value="predicted glycosyltransferase like domains"/>
    <property type="match status" value="1"/>
</dbReference>
<sequence>MGENDKMKLNQVLLIGKKVDLFVGDAEMSYASRIEDLDEKHLILAMPMDEKRRPIIPLAGTSISGRVAAKYSMYKFNTVYQDKASEPIPVWIVSMPQKIEKHQTREFVRIPITFPLQVQVEDVESGDWMPPYRTKSIDVSGNGIRFFMNRHISQGTKVLIKTEDLPIVGSVQACCEVVRSEKPRFDEPVFWIASKFISLPKKTQLSLIRFIFQKQREMIAKGISE</sequence>
<evidence type="ECO:0000259" key="2">
    <source>
        <dbReference type="Pfam" id="PF12945"/>
    </source>
</evidence>
<keyword evidence="3" id="KW-0966">Cell projection</keyword>
<name>A0A1H7AEN8_9FIRM</name>
<dbReference type="GO" id="GO:0035438">
    <property type="term" value="F:cyclic-di-GMP binding"/>
    <property type="evidence" value="ECO:0007669"/>
    <property type="project" value="InterPro"/>
</dbReference>
<gene>
    <name evidence="3" type="ORF">SAMN05660742_11256</name>
</gene>
<evidence type="ECO:0000313" key="3">
    <source>
        <dbReference type="EMBL" id="SEJ63014.1"/>
    </source>
</evidence>
<evidence type="ECO:0000259" key="1">
    <source>
        <dbReference type="Pfam" id="PF07238"/>
    </source>
</evidence>
<dbReference type="STRING" id="84035.SAMN05660742_11256"/>
<evidence type="ECO:0000313" key="4">
    <source>
        <dbReference type="Proteomes" id="UP000199662"/>
    </source>
</evidence>
<dbReference type="Proteomes" id="UP000199662">
    <property type="component" value="Unassembled WGS sequence"/>
</dbReference>
<keyword evidence="4" id="KW-1185">Reference proteome</keyword>
<feature type="domain" description="Type III secretion system flagellar brake protein YcgR PilZN" evidence="2">
    <location>
        <begin position="15"/>
        <end position="96"/>
    </location>
</feature>
<dbReference type="Pfam" id="PF12945">
    <property type="entry name" value="PilZNR"/>
    <property type="match status" value="1"/>
</dbReference>
<accession>A0A1H7AEN8</accession>
<dbReference type="Pfam" id="PF07238">
    <property type="entry name" value="PilZ"/>
    <property type="match status" value="1"/>
</dbReference>
<dbReference type="InterPro" id="IPR009926">
    <property type="entry name" value="T3SS_YcgR_PilZN"/>
</dbReference>
<protein>
    <submittedName>
        <fullName evidence="3">C-di-GMP-binding flagellar brake protein YcgR, contains PilZNR and PilZ domains</fullName>
    </submittedName>
</protein>
<dbReference type="InterPro" id="IPR009875">
    <property type="entry name" value="PilZ_domain"/>
</dbReference>
<organism evidence="3 4">
    <name type="scientific">Propionispira arboris</name>
    <dbReference type="NCBI Taxonomy" id="84035"/>
    <lineage>
        <taxon>Bacteria</taxon>
        <taxon>Bacillati</taxon>
        <taxon>Bacillota</taxon>
        <taxon>Negativicutes</taxon>
        <taxon>Selenomonadales</taxon>
        <taxon>Selenomonadaceae</taxon>
        <taxon>Propionispira</taxon>
    </lineage>
</organism>
<feature type="domain" description="PilZ" evidence="1">
    <location>
        <begin position="103"/>
        <end position="213"/>
    </location>
</feature>
<keyword evidence="3" id="KW-0282">Flagellum</keyword>
<dbReference type="EMBL" id="FNZK01000012">
    <property type="protein sequence ID" value="SEJ63014.1"/>
    <property type="molecule type" value="Genomic_DNA"/>
</dbReference>
<proteinExistence type="predicted"/>
<dbReference type="RefSeq" id="WP_091832186.1">
    <property type="nucleotide sequence ID" value="NZ_FNZK01000012.1"/>
</dbReference>
<reference evidence="3 4" key="1">
    <citation type="submission" date="2016-10" db="EMBL/GenBank/DDBJ databases">
        <authorList>
            <person name="de Groot N.N."/>
        </authorList>
    </citation>
    <scope>NUCLEOTIDE SEQUENCE [LARGE SCALE GENOMIC DNA]</scope>
    <source>
        <strain evidence="3 4">DSM 2179</strain>
    </source>
</reference>
<dbReference type="AlphaFoldDB" id="A0A1H7AEN8"/>
<keyword evidence="3" id="KW-0969">Cilium</keyword>